<feature type="compositionally biased region" description="Polar residues" evidence="1">
    <location>
        <begin position="14"/>
        <end position="29"/>
    </location>
</feature>
<keyword evidence="3" id="KW-1185">Reference proteome</keyword>
<evidence type="ECO:0000313" key="3">
    <source>
        <dbReference type="Proteomes" id="UP001519460"/>
    </source>
</evidence>
<gene>
    <name evidence="2" type="ORF">BaRGS_00000302</name>
</gene>
<evidence type="ECO:0000313" key="2">
    <source>
        <dbReference type="EMBL" id="KAK7508736.1"/>
    </source>
</evidence>
<feature type="non-terminal residue" evidence="2">
    <location>
        <position position="124"/>
    </location>
</feature>
<feature type="region of interest" description="Disordered" evidence="1">
    <location>
        <begin position="12"/>
        <end position="36"/>
    </location>
</feature>
<dbReference type="Proteomes" id="UP001519460">
    <property type="component" value="Unassembled WGS sequence"/>
</dbReference>
<evidence type="ECO:0000256" key="1">
    <source>
        <dbReference type="SAM" id="MobiDB-lite"/>
    </source>
</evidence>
<accession>A0ABD0MCD4</accession>
<reference evidence="2 3" key="1">
    <citation type="journal article" date="2023" name="Sci. Data">
        <title>Genome assembly of the Korean intertidal mud-creeper Batillaria attramentaria.</title>
        <authorList>
            <person name="Patra A.K."/>
            <person name="Ho P.T."/>
            <person name="Jun S."/>
            <person name="Lee S.J."/>
            <person name="Kim Y."/>
            <person name="Won Y.J."/>
        </authorList>
    </citation>
    <scope>NUCLEOTIDE SEQUENCE [LARGE SCALE GENOMIC DNA]</scope>
    <source>
        <strain evidence="2">Wonlab-2016</strain>
    </source>
</reference>
<dbReference type="EMBL" id="JACVVK020000001">
    <property type="protein sequence ID" value="KAK7508736.1"/>
    <property type="molecule type" value="Genomic_DNA"/>
</dbReference>
<feature type="non-terminal residue" evidence="2">
    <location>
        <position position="1"/>
    </location>
</feature>
<sequence>TFQIVGRLRAPGDHSQQLKQRAATHTSLVRNDPARQKVRKSQSFEAKFAQIKFGMKGLDLRSWNKLIRSLWHYSQLEVRAQPSASGQSTLVPEIQGVNERTLGSGCLAVQNRSFDTNPSSTPGV</sequence>
<name>A0ABD0MCD4_9CAEN</name>
<proteinExistence type="predicted"/>
<protein>
    <submittedName>
        <fullName evidence="2">Uncharacterized protein</fullName>
    </submittedName>
</protein>
<comment type="caution">
    <text evidence="2">The sequence shown here is derived from an EMBL/GenBank/DDBJ whole genome shotgun (WGS) entry which is preliminary data.</text>
</comment>
<dbReference type="AlphaFoldDB" id="A0ABD0MCD4"/>
<organism evidence="2 3">
    <name type="scientific">Batillaria attramentaria</name>
    <dbReference type="NCBI Taxonomy" id="370345"/>
    <lineage>
        <taxon>Eukaryota</taxon>
        <taxon>Metazoa</taxon>
        <taxon>Spiralia</taxon>
        <taxon>Lophotrochozoa</taxon>
        <taxon>Mollusca</taxon>
        <taxon>Gastropoda</taxon>
        <taxon>Caenogastropoda</taxon>
        <taxon>Sorbeoconcha</taxon>
        <taxon>Cerithioidea</taxon>
        <taxon>Batillariidae</taxon>
        <taxon>Batillaria</taxon>
    </lineage>
</organism>